<sequence>MSTIKIHLIVGIHKVTLAVFYTQQQEYWQFRLVTPGGAVFGEHKIYYSPEAAEKAARQWIKQGH</sequence>
<evidence type="ECO:0000313" key="1">
    <source>
        <dbReference type="EMBL" id="MDH6059041.1"/>
    </source>
</evidence>
<keyword evidence="2" id="KW-1185">Reference proteome</keyword>
<organism evidence="1 2">
    <name type="scientific">Chrysosporum bergii ANA360D</name>
    <dbReference type="NCBI Taxonomy" id="617107"/>
    <lineage>
        <taxon>Bacteria</taxon>
        <taxon>Bacillati</taxon>
        <taxon>Cyanobacteriota</taxon>
        <taxon>Cyanophyceae</taxon>
        <taxon>Nostocales</taxon>
        <taxon>Nodulariaceae</taxon>
        <taxon>Chrysosporum</taxon>
    </lineage>
</organism>
<gene>
    <name evidence="1" type="ORF">NWP17_01040</name>
</gene>
<evidence type="ECO:0008006" key="3">
    <source>
        <dbReference type="Google" id="ProtNLM"/>
    </source>
</evidence>
<dbReference type="EMBL" id="JANQDH010000012">
    <property type="protein sequence ID" value="MDH6059041.1"/>
    <property type="molecule type" value="Genomic_DNA"/>
</dbReference>
<dbReference type="AlphaFoldDB" id="A0AA43GNM3"/>
<comment type="caution">
    <text evidence="1">The sequence shown here is derived from an EMBL/GenBank/DDBJ whole genome shotgun (WGS) entry which is preliminary data.</text>
</comment>
<dbReference type="RefSeq" id="WP_280653061.1">
    <property type="nucleotide sequence ID" value="NZ_JANQDH010000012.1"/>
</dbReference>
<accession>A0AA43GNM3</accession>
<proteinExistence type="predicted"/>
<reference evidence="1 2" key="1">
    <citation type="journal article" date="2023" name="J. Phycol.">
        <title>Chrysosporum ovalisporum is synonymous with the true-branching cyanobacterium Umezakia natans (Nostocales/Aphanizomenonaceae).</title>
        <authorList>
            <person name="McGregor G.B."/>
            <person name="Sendall B.C."/>
            <person name="Niiyama Y."/>
            <person name="Tuji A."/>
            <person name="Willis A."/>
        </authorList>
    </citation>
    <scope>NUCLEOTIDE SEQUENCE [LARGE SCALE GENOMIC DNA]</scope>
    <source>
        <strain evidence="1 2">ANA360D</strain>
    </source>
</reference>
<dbReference type="Proteomes" id="UP001159387">
    <property type="component" value="Unassembled WGS sequence"/>
</dbReference>
<evidence type="ECO:0000313" key="2">
    <source>
        <dbReference type="Proteomes" id="UP001159387"/>
    </source>
</evidence>
<name>A0AA43GNM3_9CYAN</name>
<protein>
    <recommendedName>
        <fullName evidence="3">DUF1508 domain-containing protein</fullName>
    </recommendedName>
</protein>